<dbReference type="SUPFAM" id="SSF46689">
    <property type="entry name" value="Homeodomain-like"/>
    <property type="match status" value="2"/>
</dbReference>
<dbReference type="OrthoDB" id="184994at2"/>
<dbReference type="GO" id="GO:0043565">
    <property type="term" value="F:sequence-specific DNA binding"/>
    <property type="evidence" value="ECO:0007669"/>
    <property type="project" value="InterPro"/>
</dbReference>
<dbReference type="PROSITE" id="PS01124">
    <property type="entry name" value="HTH_ARAC_FAMILY_2"/>
    <property type="match status" value="1"/>
</dbReference>
<evidence type="ECO:0000256" key="1">
    <source>
        <dbReference type="ARBA" id="ARBA00023015"/>
    </source>
</evidence>
<dbReference type="PRINTS" id="PR00032">
    <property type="entry name" value="HTHARAC"/>
</dbReference>
<evidence type="ECO:0000256" key="3">
    <source>
        <dbReference type="ARBA" id="ARBA00023163"/>
    </source>
</evidence>
<dbReference type="Pfam" id="PF12833">
    <property type="entry name" value="HTH_18"/>
    <property type="match status" value="1"/>
</dbReference>
<reference evidence="5 6" key="1">
    <citation type="submission" date="2016-08" db="EMBL/GenBank/DDBJ databases">
        <authorList>
            <person name="Seilhamer J.J."/>
        </authorList>
    </citation>
    <scope>NUCLEOTIDE SEQUENCE [LARGE SCALE GENOMIC DNA]</scope>
    <source>
        <strain evidence="5 6">NML150140-1</strain>
    </source>
</reference>
<proteinExistence type="predicted"/>
<evidence type="ECO:0000313" key="6">
    <source>
        <dbReference type="Proteomes" id="UP000094271"/>
    </source>
</evidence>
<dbReference type="RefSeq" id="WP_069431921.1">
    <property type="nucleotide sequence ID" value="NZ_MEHA01000019.1"/>
</dbReference>
<dbReference type="Proteomes" id="UP000094271">
    <property type="component" value="Unassembled WGS sequence"/>
</dbReference>
<dbReference type="InterPro" id="IPR018060">
    <property type="entry name" value="HTH_AraC"/>
</dbReference>
<keyword evidence="3" id="KW-0804">Transcription</keyword>
<dbReference type="InterPro" id="IPR020449">
    <property type="entry name" value="Tscrpt_reg_AraC-type_HTH"/>
</dbReference>
<dbReference type="InterPro" id="IPR009057">
    <property type="entry name" value="Homeodomain-like_sf"/>
</dbReference>
<evidence type="ECO:0000256" key="2">
    <source>
        <dbReference type="ARBA" id="ARBA00023125"/>
    </source>
</evidence>
<keyword evidence="1" id="KW-0805">Transcription regulation</keyword>
<dbReference type="PROSITE" id="PS00041">
    <property type="entry name" value="HTH_ARAC_FAMILY_1"/>
    <property type="match status" value="1"/>
</dbReference>
<dbReference type="AlphaFoldDB" id="A0A1E3UCY9"/>
<organism evidence="5 6">
    <name type="scientific">Eisenbergiella tayi</name>
    <dbReference type="NCBI Taxonomy" id="1432052"/>
    <lineage>
        <taxon>Bacteria</taxon>
        <taxon>Bacillati</taxon>
        <taxon>Bacillota</taxon>
        <taxon>Clostridia</taxon>
        <taxon>Lachnospirales</taxon>
        <taxon>Lachnospiraceae</taxon>
        <taxon>Eisenbergiella</taxon>
    </lineage>
</organism>
<dbReference type="EMBL" id="MEHA01000019">
    <property type="protein sequence ID" value="ODR47777.1"/>
    <property type="molecule type" value="Genomic_DNA"/>
</dbReference>
<dbReference type="PANTHER" id="PTHR43280:SF28">
    <property type="entry name" value="HTH-TYPE TRANSCRIPTIONAL ACTIVATOR RHAS"/>
    <property type="match status" value="1"/>
</dbReference>
<dbReference type="PANTHER" id="PTHR43280">
    <property type="entry name" value="ARAC-FAMILY TRANSCRIPTIONAL REGULATOR"/>
    <property type="match status" value="1"/>
</dbReference>
<dbReference type="GO" id="GO:0003700">
    <property type="term" value="F:DNA-binding transcription factor activity"/>
    <property type="evidence" value="ECO:0007669"/>
    <property type="project" value="InterPro"/>
</dbReference>
<dbReference type="Gene3D" id="1.10.10.60">
    <property type="entry name" value="Homeodomain-like"/>
    <property type="match status" value="2"/>
</dbReference>
<protein>
    <recommendedName>
        <fullName evidence="4">HTH araC/xylS-type domain-containing protein</fullName>
    </recommendedName>
</protein>
<comment type="caution">
    <text evidence="5">The sequence shown here is derived from an EMBL/GenBank/DDBJ whole genome shotgun (WGS) entry which is preliminary data.</text>
</comment>
<gene>
    <name evidence="5" type="ORF">BEI59_22445</name>
</gene>
<sequence length="181" mass="21168">MRMTKKSPSLPMFRLLYNDIIHVLISEWKAESAGLESIYNVFTLSQCLTIQDFNDFLCEACSMIMKSRPEENVDRSRLVEEAVHYMEENFSRTELTMSALADYLHISSVTLAVEFKNKMGIRPSDYLANLRMEQARELLVTTNMLIREISLSVGYEDDHVFTRRFKKYTGKTPGQYREEHM</sequence>
<keyword evidence="2" id="KW-0238">DNA-binding</keyword>
<dbReference type="InterPro" id="IPR018062">
    <property type="entry name" value="HTH_AraC-typ_CS"/>
</dbReference>
<name>A0A1E3UCY9_9FIRM</name>
<evidence type="ECO:0000259" key="4">
    <source>
        <dbReference type="PROSITE" id="PS01124"/>
    </source>
</evidence>
<dbReference type="SMART" id="SM00342">
    <property type="entry name" value="HTH_ARAC"/>
    <property type="match status" value="1"/>
</dbReference>
<accession>A0A1E3UCY9</accession>
<feature type="domain" description="HTH araC/xylS-type" evidence="4">
    <location>
        <begin position="80"/>
        <end position="179"/>
    </location>
</feature>
<evidence type="ECO:0000313" key="5">
    <source>
        <dbReference type="EMBL" id="ODR47777.1"/>
    </source>
</evidence>